<proteinExistence type="inferred from homology"/>
<dbReference type="InterPro" id="IPR029044">
    <property type="entry name" value="Nucleotide-diphossugar_trans"/>
</dbReference>
<evidence type="ECO:0000256" key="2">
    <source>
        <dbReference type="ARBA" id="ARBA00010488"/>
    </source>
</evidence>
<evidence type="ECO:0000259" key="8">
    <source>
        <dbReference type="Pfam" id="PF00535"/>
    </source>
</evidence>
<dbReference type="Proteomes" id="UP000623010">
    <property type="component" value="Unassembled WGS sequence"/>
</dbReference>
<dbReference type="PANTHER" id="PTHR22916:SF3">
    <property type="entry name" value="UDP-GLCNAC:BETAGAL BETA-1,3-N-ACETYLGLUCOSAMINYLTRANSFERASE-LIKE PROTEIN 1"/>
    <property type="match status" value="1"/>
</dbReference>
<dbReference type="Gene3D" id="3.40.50.12580">
    <property type="match status" value="1"/>
</dbReference>
<evidence type="ECO:0000313" key="9">
    <source>
        <dbReference type="EMBL" id="GHA10561.1"/>
    </source>
</evidence>
<keyword evidence="4 9" id="KW-0808">Transferase</keyword>
<evidence type="ECO:0000256" key="4">
    <source>
        <dbReference type="ARBA" id="ARBA00022679"/>
    </source>
</evidence>
<dbReference type="InterPro" id="IPR007554">
    <property type="entry name" value="Glycerophosphate_synth"/>
</dbReference>
<gene>
    <name evidence="9" type="ORF">GCM10010389_57090</name>
</gene>
<keyword evidence="5" id="KW-0777">Teichoic acid biosynthesis</keyword>
<evidence type="ECO:0000256" key="7">
    <source>
        <dbReference type="SAM" id="MobiDB-lite"/>
    </source>
</evidence>
<feature type="region of interest" description="Disordered" evidence="7">
    <location>
        <begin position="289"/>
        <end position="346"/>
    </location>
</feature>
<feature type="domain" description="Glycosyltransferase 2-like" evidence="8">
    <location>
        <begin position="5"/>
        <end position="172"/>
    </location>
</feature>
<dbReference type="RefSeq" id="WP_190060370.1">
    <property type="nucleotide sequence ID" value="NZ_BMWH01000031.1"/>
</dbReference>
<evidence type="ECO:0000313" key="10">
    <source>
        <dbReference type="Proteomes" id="UP000623010"/>
    </source>
</evidence>
<name>A0A918RV87_9ACTN</name>
<dbReference type="EMBL" id="BMWH01000031">
    <property type="protein sequence ID" value="GHA10561.1"/>
    <property type="molecule type" value="Genomic_DNA"/>
</dbReference>
<dbReference type="FunFam" id="3.90.550.10:FF:000196">
    <property type="entry name" value="Glycosyl transferase"/>
    <property type="match status" value="1"/>
</dbReference>
<sequence>MPRFSVIVPAYQVQAYLPECLDSVLTQSFPDLELIAVDDASPDACGEVIDAYAARDPRVKPVHLPRNAGLGPARNAGLAHAGGDYVVFLDGDDTLTPGALRAIADRIEATGEPDVLVYDYARTYWTGEARRNKAAAQLTEEGPAPFRIEDRPGLLTLLMVAWNKAYRREFVEREGLTFPPGYYEDTPWTYPALLTARSVATLDRVCVHYRQRRRGSILGTTSDRHFDVFAQYDRLFAFLAERPELAHWRPVLFRRMLEHLTVVFTRPGRLPRASRAAFLRAARAHCRRHRTPAATVPPTSVPPTSAPPAAVVPSSVPPAAVPPASGTADAGRAGAGRATLPGPSPRTRLRHALVRLGLHRTFRLLGLAAAVLRRTRGTAARLRGTVRTALLRVHHRLQRCLPLRADWAVFTAQGGHGGDPAALEAAFREFAPHIRTAWVARPEHRHTVPPGIRRLTPGTAAYFTALARAAYLVDDSPLANSPLTPRPAKRAGQIVLQTHQGTPLAHTGLDLQERPAAARGTDFARLLDGVDQWDYALSANRHSTLTHERVYPGSYATLEYGRPCTDVFHTATAEDVARLREALGVPREAVAVLYAPAPRDHLRTQRPLLDLERVLRRLGPGFVVLARTAHPLPAPGAPGLIDVSRHPGVESLCLAADVLVTDYASLMVDYAVLDRPIVLYTPDREVFEATRGSYVDLWSDPPGAVAHSEDELIDVFTAGHWRDARAERLRAAFRERFCPHDDGRVAERVVRRVVYGQTDEASGLPPVVPLAERRPAPSAAARARSPLATVPQPAGFSAVTESH</sequence>
<comment type="similarity">
    <text evidence="2">Belongs to the CDP-glycerol glycerophosphotransferase family.</text>
</comment>
<keyword evidence="6" id="KW-0472">Membrane</keyword>
<dbReference type="GO" id="GO:0047355">
    <property type="term" value="F:CDP-glycerol glycerophosphotransferase activity"/>
    <property type="evidence" value="ECO:0007669"/>
    <property type="project" value="InterPro"/>
</dbReference>
<keyword evidence="3" id="KW-1003">Cell membrane</keyword>
<evidence type="ECO:0000256" key="1">
    <source>
        <dbReference type="ARBA" id="ARBA00004202"/>
    </source>
</evidence>
<feature type="compositionally biased region" description="Low complexity" evidence="7">
    <location>
        <begin position="776"/>
        <end position="788"/>
    </location>
</feature>
<dbReference type="Pfam" id="PF00535">
    <property type="entry name" value="Glycos_transf_2"/>
    <property type="match status" value="1"/>
</dbReference>
<feature type="compositionally biased region" description="Low complexity" evidence="7">
    <location>
        <begin position="322"/>
        <end position="339"/>
    </location>
</feature>
<dbReference type="GO" id="GO:0016758">
    <property type="term" value="F:hexosyltransferase activity"/>
    <property type="evidence" value="ECO:0007669"/>
    <property type="project" value="UniProtKB-ARBA"/>
</dbReference>
<protein>
    <submittedName>
        <fullName evidence="9">Glycosyl transferase</fullName>
    </submittedName>
</protein>
<dbReference type="PANTHER" id="PTHR22916">
    <property type="entry name" value="GLYCOSYLTRANSFERASE"/>
    <property type="match status" value="1"/>
</dbReference>
<dbReference type="SUPFAM" id="SSF53448">
    <property type="entry name" value="Nucleotide-diphospho-sugar transferases"/>
    <property type="match status" value="1"/>
</dbReference>
<dbReference type="GO" id="GO:0005886">
    <property type="term" value="C:plasma membrane"/>
    <property type="evidence" value="ECO:0007669"/>
    <property type="project" value="UniProtKB-SubCell"/>
</dbReference>
<dbReference type="InterPro" id="IPR043149">
    <property type="entry name" value="TagF_N"/>
</dbReference>
<dbReference type="InterPro" id="IPR001173">
    <property type="entry name" value="Glyco_trans_2-like"/>
</dbReference>
<reference evidence="9" key="1">
    <citation type="journal article" date="2014" name="Int. J. Syst. Evol. Microbiol.">
        <title>Complete genome sequence of Corynebacterium casei LMG S-19264T (=DSM 44701T), isolated from a smear-ripened cheese.</title>
        <authorList>
            <consortium name="US DOE Joint Genome Institute (JGI-PGF)"/>
            <person name="Walter F."/>
            <person name="Albersmeier A."/>
            <person name="Kalinowski J."/>
            <person name="Ruckert C."/>
        </authorList>
    </citation>
    <scope>NUCLEOTIDE SEQUENCE</scope>
    <source>
        <strain evidence="9">JCM 5016</strain>
    </source>
</reference>
<comment type="caution">
    <text evidence="9">The sequence shown here is derived from an EMBL/GenBank/DDBJ whole genome shotgun (WGS) entry which is preliminary data.</text>
</comment>
<comment type="subcellular location">
    <subcellularLocation>
        <location evidence="1">Cell membrane</location>
        <topology evidence="1">Peripheral membrane protein</topology>
    </subcellularLocation>
</comment>
<reference evidence="9" key="2">
    <citation type="submission" date="2020-09" db="EMBL/GenBank/DDBJ databases">
        <authorList>
            <person name="Sun Q."/>
            <person name="Ohkuma M."/>
        </authorList>
    </citation>
    <scope>NUCLEOTIDE SEQUENCE</scope>
    <source>
        <strain evidence="9">JCM 5016</strain>
    </source>
</reference>
<dbReference type="AlphaFoldDB" id="A0A918RV87"/>
<dbReference type="GO" id="GO:0019350">
    <property type="term" value="P:teichoic acid biosynthetic process"/>
    <property type="evidence" value="ECO:0007669"/>
    <property type="project" value="UniProtKB-KW"/>
</dbReference>
<dbReference type="InterPro" id="IPR043148">
    <property type="entry name" value="TagF_C"/>
</dbReference>
<feature type="region of interest" description="Disordered" evidence="7">
    <location>
        <begin position="775"/>
        <end position="803"/>
    </location>
</feature>
<evidence type="ECO:0000256" key="3">
    <source>
        <dbReference type="ARBA" id="ARBA00022475"/>
    </source>
</evidence>
<evidence type="ECO:0000256" key="6">
    <source>
        <dbReference type="ARBA" id="ARBA00023136"/>
    </source>
</evidence>
<organism evidence="9 10">
    <name type="scientific">Streptomyces echinoruber</name>
    <dbReference type="NCBI Taxonomy" id="68898"/>
    <lineage>
        <taxon>Bacteria</taxon>
        <taxon>Bacillati</taxon>
        <taxon>Actinomycetota</taxon>
        <taxon>Actinomycetes</taxon>
        <taxon>Kitasatosporales</taxon>
        <taxon>Streptomycetaceae</taxon>
        <taxon>Streptomyces</taxon>
    </lineage>
</organism>
<dbReference type="CDD" id="cd00761">
    <property type="entry name" value="Glyco_tranf_GTA_type"/>
    <property type="match status" value="1"/>
</dbReference>
<dbReference type="Gene3D" id="3.90.550.10">
    <property type="entry name" value="Spore Coat Polysaccharide Biosynthesis Protein SpsA, Chain A"/>
    <property type="match status" value="1"/>
</dbReference>
<dbReference type="Pfam" id="PF04464">
    <property type="entry name" value="Glyphos_transf"/>
    <property type="match status" value="1"/>
</dbReference>
<accession>A0A918RV87</accession>
<evidence type="ECO:0000256" key="5">
    <source>
        <dbReference type="ARBA" id="ARBA00022944"/>
    </source>
</evidence>
<dbReference type="Gene3D" id="3.40.50.11820">
    <property type="match status" value="1"/>
</dbReference>
<keyword evidence="10" id="KW-1185">Reference proteome</keyword>